<feature type="transmembrane region" description="Helical" evidence="7">
    <location>
        <begin position="93"/>
        <end position="114"/>
    </location>
</feature>
<dbReference type="InterPro" id="IPR050638">
    <property type="entry name" value="AA-Vitamin_Transporters"/>
</dbReference>
<protein>
    <submittedName>
        <fullName evidence="9">Probable blue pigment (Indigoidine) exporter</fullName>
    </submittedName>
</protein>
<dbReference type="InterPro" id="IPR037185">
    <property type="entry name" value="EmrE-like"/>
</dbReference>
<feature type="region of interest" description="Disordered" evidence="6">
    <location>
        <begin position="286"/>
        <end position="306"/>
    </location>
</feature>
<evidence type="ECO:0000313" key="9">
    <source>
        <dbReference type="EMBL" id="SFD31049.1"/>
    </source>
</evidence>
<feature type="compositionally biased region" description="Low complexity" evidence="6">
    <location>
        <begin position="293"/>
        <end position="306"/>
    </location>
</feature>
<dbReference type="PANTHER" id="PTHR32322">
    <property type="entry name" value="INNER MEMBRANE TRANSPORTER"/>
    <property type="match status" value="1"/>
</dbReference>
<keyword evidence="4 7" id="KW-1133">Transmembrane helix</keyword>
<evidence type="ECO:0000256" key="7">
    <source>
        <dbReference type="SAM" id="Phobius"/>
    </source>
</evidence>
<dbReference type="PANTHER" id="PTHR32322:SF2">
    <property type="entry name" value="EAMA DOMAIN-CONTAINING PROTEIN"/>
    <property type="match status" value="1"/>
</dbReference>
<dbReference type="InterPro" id="IPR000620">
    <property type="entry name" value="EamA_dom"/>
</dbReference>
<feature type="transmembrane region" description="Helical" evidence="7">
    <location>
        <begin position="68"/>
        <end position="87"/>
    </location>
</feature>
<name>A0A1I1R9R6_9ACTN</name>
<feature type="transmembrane region" description="Helical" evidence="7">
    <location>
        <begin position="147"/>
        <end position="166"/>
    </location>
</feature>
<gene>
    <name evidence="9" type="ORF">SAMN05661030_3176</name>
</gene>
<feature type="transmembrane region" description="Helical" evidence="7">
    <location>
        <begin position="239"/>
        <end position="259"/>
    </location>
</feature>
<keyword evidence="5 7" id="KW-0472">Membrane</keyword>
<dbReference type="Pfam" id="PF00892">
    <property type="entry name" value="EamA"/>
    <property type="match status" value="2"/>
</dbReference>
<dbReference type="GO" id="GO:0016020">
    <property type="term" value="C:membrane"/>
    <property type="evidence" value="ECO:0007669"/>
    <property type="project" value="UniProtKB-SubCell"/>
</dbReference>
<keyword evidence="10" id="KW-1185">Reference proteome</keyword>
<evidence type="ECO:0000256" key="1">
    <source>
        <dbReference type="ARBA" id="ARBA00004141"/>
    </source>
</evidence>
<dbReference type="Proteomes" id="UP000199022">
    <property type="component" value="Unassembled WGS sequence"/>
</dbReference>
<dbReference type="Gene3D" id="1.10.3730.20">
    <property type="match status" value="2"/>
</dbReference>
<evidence type="ECO:0000256" key="3">
    <source>
        <dbReference type="ARBA" id="ARBA00022692"/>
    </source>
</evidence>
<feature type="domain" description="EamA" evidence="8">
    <location>
        <begin position="147"/>
        <end position="278"/>
    </location>
</feature>
<proteinExistence type="inferred from homology"/>
<evidence type="ECO:0000256" key="2">
    <source>
        <dbReference type="ARBA" id="ARBA00007362"/>
    </source>
</evidence>
<evidence type="ECO:0000259" key="8">
    <source>
        <dbReference type="Pfam" id="PF00892"/>
    </source>
</evidence>
<dbReference type="EMBL" id="FOMD01000003">
    <property type="protein sequence ID" value="SFD31049.1"/>
    <property type="molecule type" value="Genomic_DNA"/>
</dbReference>
<evidence type="ECO:0000256" key="5">
    <source>
        <dbReference type="ARBA" id="ARBA00023136"/>
    </source>
</evidence>
<dbReference type="SUPFAM" id="SSF103481">
    <property type="entry name" value="Multidrug resistance efflux transporter EmrE"/>
    <property type="match status" value="2"/>
</dbReference>
<feature type="domain" description="EamA" evidence="8">
    <location>
        <begin position="10"/>
        <end position="137"/>
    </location>
</feature>
<evidence type="ECO:0000313" key="10">
    <source>
        <dbReference type="Proteomes" id="UP000199022"/>
    </source>
</evidence>
<feature type="transmembrane region" description="Helical" evidence="7">
    <location>
        <begin position="209"/>
        <end position="232"/>
    </location>
</feature>
<organism evidence="9 10">
    <name type="scientific">Klenkia taihuensis</name>
    <dbReference type="NCBI Taxonomy" id="1225127"/>
    <lineage>
        <taxon>Bacteria</taxon>
        <taxon>Bacillati</taxon>
        <taxon>Actinomycetota</taxon>
        <taxon>Actinomycetes</taxon>
        <taxon>Geodermatophilales</taxon>
        <taxon>Geodermatophilaceae</taxon>
        <taxon>Klenkia</taxon>
    </lineage>
</organism>
<dbReference type="AlphaFoldDB" id="A0A1I1R9R6"/>
<dbReference type="STRING" id="1225127.SAMN05661030_3176"/>
<comment type="similarity">
    <text evidence="2">Belongs to the EamA transporter family.</text>
</comment>
<keyword evidence="3 7" id="KW-0812">Transmembrane</keyword>
<feature type="transmembrane region" description="Helical" evidence="7">
    <location>
        <begin position="121"/>
        <end position="141"/>
    </location>
</feature>
<accession>A0A1I1R9R6</accession>
<feature type="transmembrane region" description="Helical" evidence="7">
    <location>
        <begin position="265"/>
        <end position="282"/>
    </location>
</feature>
<evidence type="ECO:0000256" key="6">
    <source>
        <dbReference type="SAM" id="MobiDB-lite"/>
    </source>
</evidence>
<comment type="subcellular location">
    <subcellularLocation>
        <location evidence="1">Membrane</location>
        <topology evidence="1">Multi-pass membrane protein</topology>
    </subcellularLocation>
</comment>
<reference evidence="10" key="1">
    <citation type="submission" date="2016-10" db="EMBL/GenBank/DDBJ databases">
        <authorList>
            <person name="Varghese N."/>
            <person name="Submissions S."/>
        </authorList>
    </citation>
    <scope>NUCLEOTIDE SEQUENCE [LARGE SCALE GENOMIC DNA]</scope>
    <source>
        <strain evidence="10">DSM 45962</strain>
    </source>
</reference>
<evidence type="ECO:0000256" key="4">
    <source>
        <dbReference type="ARBA" id="ARBA00022989"/>
    </source>
</evidence>
<feature type="transmembrane region" description="Helical" evidence="7">
    <location>
        <begin position="178"/>
        <end position="197"/>
    </location>
</feature>
<sequence length="306" mass="31111">MSSVEDTSRWSLVTAVAPVAWGSTYVVTHHVLPADQPLTGAALRALPAGLLLLALARRLPRGAWWWRSAVLGVLDVGLFFLLVYQSAQLLPSAIAATVMATSPVALTLLAWALLGQHPAPAHLVGGVVGVLGVGLLLLGDAAGVDPLGVACAVAAMVSSSVGFVLARRWSDGTDLVATTSWQLLAGGAALAVGAWVTGDGWPPVDVPTLLGFGYVTVVATALAFVCWFAGLAHLPTGTVGLVGLLNPLTGVALGCLVVGEVLGLRQWAGLALVLAGIGLGQHQRSVRARRGSSRSSTPARSAGRAG</sequence>